<dbReference type="Proteomes" id="UP000291269">
    <property type="component" value="Unassembled WGS sequence"/>
</dbReference>
<keyword evidence="3" id="KW-1185">Reference proteome</keyword>
<dbReference type="EMBL" id="SDOZ01000002">
    <property type="protein sequence ID" value="RXZ61408.1"/>
    <property type="molecule type" value="Genomic_DNA"/>
</dbReference>
<organism evidence="2 3">
    <name type="scientific">Candidatus Borkfalkia ceftriaxoniphila</name>
    <dbReference type="NCBI Taxonomy" id="2508949"/>
    <lineage>
        <taxon>Bacteria</taxon>
        <taxon>Bacillati</taxon>
        <taxon>Bacillota</taxon>
        <taxon>Clostridia</taxon>
        <taxon>Christensenellales</taxon>
        <taxon>Christensenellaceae</taxon>
        <taxon>Candidatus Borkfalkia</taxon>
    </lineage>
</organism>
<reference evidence="2 3" key="1">
    <citation type="journal article" date="2019" name="Gut">
        <title>Antibiotics-induced monodominance of a novel gut bacterial order.</title>
        <authorList>
            <person name="Hildebrand F."/>
            <person name="Moitinho-Silva L."/>
            <person name="Blasche S."/>
            <person name="Jahn M.T."/>
            <person name="Gossmann T.I."/>
            <person name="Heuerta-Cepas J."/>
            <person name="Hercog R."/>
            <person name="Luetge M."/>
            <person name="Bahram M."/>
            <person name="Pryszlak A."/>
            <person name="Alves R.J."/>
            <person name="Waszak S.M."/>
            <person name="Zhu A."/>
            <person name="Ye L."/>
            <person name="Costea P.I."/>
            <person name="Aalvink S."/>
            <person name="Belzer C."/>
            <person name="Forslund S.K."/>
            <person name="Sunagawa S."/>
            <person name="Hentschel U."/>
            <person name="Merten C."/>
            <person name="Patil K.R."/>
            <person name="Benes V."/>
            <person name="Bork P."/>
        </authorList>
    </citation>
    <scope>NUCLEOTIDE SEQUENCE [LARGE SCALE GENOMIC DNA]</scope>
    <source>
        <strain evidence="2 3">HDS1380</strain>
    </source>
</reference>
<dbReference type="SUPFAM" id="SSF51726">
    <property type="entry name" value="UROD/MetE-like"/>
    <property type="match status" value="1"/>
</dbReference>
<dbReference type="InterPro" id="IPR038071">
    <property type="entry name" value="UROD/MetE-like_sf"/>
</dbReference>
<dbReference type="RefSeq" id="WP_129224075.1">
    <property type="nucleotide sequence ID" value="NZ_SDOZ01000002.1"/>
</dbReference>
<dbReference type="GO" id="GO:0004853">
    <property type="term" value="F:uroporphyrinogen decarboxylase activity"/>
    <property type="evidence" value="ECO:0007669"/>
    <property type="project" value="InterPro"/>
</dbReference>
<dbReference type="Gene3D" id="3.20.20.210">
    <property type="match status" value="1"/>
</dbReference>
<sequence>MKASERFYNLMKGKPIDRLPAIEWAPWWNLTVDRWRGEGLPASAQSVYDIQNYFGLDKCCQTGFGERSAATPLPPVYGHGIMKNEADYERLLPTLYPEIRLPDEYVAWLKKTHDDGDTLHFFTVDGFFWYPREMFGIEDHLYSFYDEGDLYKRMCSDYAAWLKKTFEYIAETFRFDFMSFAEDMSYNNGPMLSKETFDEFLAPFYKEVIPILKQMDVPVFIDSDGDITLAVDWYAGVGADGMFPLERQAGVDVSLYIEKQPHMAFLGHFDKMCMKFGEEAMRKEFERLLPSMQKGKVIPSCDHQTPPDVSLENYKIYVRLLKEYTAKVTKN</sequence>
<gene>
    <name evidence="2" type="ORF">ESZ91_03185</name>
</gene>
<name>A0A4Q2K9T5_9FIRM</name>
<protein>
    <recommendedName>
        <fullName evidence="1">Uroporphyrinogen decarboxylase (URO-D) domain-containing protein</fullName>
    </recommendedName>
</protein>
<evidence type="ECO:0000259" key="1">
    <source>
        <dbReference type="Pfam" id="PF01208"/>
    </source>
</evidence>
<dbReference type="AlphaFoldDB" id="A0A4Q2K9T5"/>
<evidence type="ECO:0000313" key="3">
    <source>
        <dbReference type="Proteomes" id="UP000291269"/>
    </source>
</evidence>
<proteinExistence type="predicted"/>
<dbReference type="GO" id="GO:0006779">
    <property type="term" value="P:porphyrin-containing compound biosynthetic process"/>
    <property type="evidence" value="ECO:0007669"/>
    <property type="project" value="InterPro"/>
</dbReference>
<evidence type="ECO:0000313" key="2">
    <source>
        <dbReference type="EMBL" id="RXZ61408.1"/>
    </source>
</evidence>
<dbReference type="Pfam" id="PF01208">
    <property type="entry name" value="URO-D"/>
    <property type="match status" value="1"/>
</dbReference>
<accession>A0A4Q2K9T5</accession>
<comment type="caution">
    <text evidence="2">The sequence shown here is derived from an EMBL/GenBank/DDBJ whole genome shotgun (WGS) entry which is preliminary data.</text>
</comment>
<feature type="domain" description="Uroporphyrinogen decarboxylase (URO-D)" evidence="1">
    <location>
        <begin position="188"/>
        <end position="324"/>
    </location>
</feature>
<dbReference type="InterPro" id="IPR000257">
    <property type="entry name" value="Uroporphyrinogen_deCOase"/>
</dbReference>
<dbReference type="OrthoDB" id="2066978at2"/>